<evidence type="ECO:0000259" key="6">
    <source>
        <dbReference type="Pfam" id="PF13193"/>
    </source>
</evidence>
<dbReference type="Proteomes" id="UP000771797">
    <property type="component" value="Unassembled WGS sequence"/>
</dbReference>
<accession>A0ABQ6Y3Y5</accession>
<evidence type="ECO:0000259" key="5">
    <source>
        <dbReference type="Pfam" id="PF00501"/>
    </source>
</evidence>
<dbReference type="InterPro" id="IPR020845">
    <property type="entry name" value="AMP-binding_CS"/>
</dbReference>
<feature type="region of interest" description="Disordered" evidence="3">
    <location>
        <begin position="580"/>
        <end position="607"/>
    </location>
</feature>
<reference evidence="7 8" key="1">
    <citation type="submission" date="2012-09" db="EMBL/GenBank/DDBJ databases">
        <title>Genome Sequence of alkane-degrading Bacterium Alcanivorax sp. 6-D-6.</title>
        <authorList>
            <person name="Lai Q."/>
            <person name="Shao Z."/>
        </authorList>
    </citation>
    <scope>NUCLEOTIDE SEQUENCE [LARGE SCALE GENOMIC DNA]</scope>
    <source>
        <strain evidence="7 8">6-D-6</strain>
    </source>
</reference>
<dbReference type="InterPro" id="IPR025110">
    <property type="entry name" value="AMP-bd_C"/>
</dbReference>
<gene>
    <name evidence="7" type="ORF">A6D6_03587</name>
</gene>
<keyword evidence="2" id="KW-0436">Ligase</keyword>
<dbReference type="PROSITE" id="PS00455">
    <property type="entry name" value="AMP_BINDING"/>
    <property type="match status" value="1"/>
</dbReference>
<dbReference type="RefSeq" id="WP_159661484.1">
    <property type="nucleotide sequence ID" value="NZ_AQPF01000045.1"/>
</dbReference>
<comment type="similarity">
    <text evidence="1">Belongs to the ATP-dependent AMP-binding enzyme family.</text>
</comment>
<dbReference type="Gene3D" id="3.40.50.12780">
    <property type="entry name" value="N-terminal domain of ligase-like"/>
    <property type="match status" value="1"/>
</dbReference>
<dbReference type="Gene3D" id="3.30.300.30">
    <property type="match status" value="1"/>
</dbReference>
<evidence type="ECO:0000256" key="4">
    <source>
        <dbReference type="SAM" id="Phobius"/>
    </source>
</evidence>
<feature type="domain" description="AMP-binding enzyme C-terminal" evidence="6">
    <location>
        <begin position="487"/>
        <end position="550"/>
    </location>
</feature>
<keyword evidence="4" id="KW-0472">Membrane</keyword>
<proteinExistence type="inferred from homology"/>
<feature type="compositionally biased region" description="Polar residues" evidence="3">
    <location>
        <begin position="596"/>
        <end position="607"/>
    </location>
</feature>
<evidence type="ECO:0000256" key="1">
    <source>
        <dbReference type="ARBA" id="ARBA00006432"/>
    </source>
</evidence>
<evidence type="ECO:0000256" key="2">
    <source>
        <dbReference type="ARBA" id="ARBA00022598"/>
    </source>
</evidence>
<dbReference type="PANTHER" id="PTHR43201">
    <property type="entry name" value="ACYL-COA SYNTHETASE"/>
    <property type="match status" value="1"/>
</dbReference>
<dbReference type="SUPFAM" id="SSF56801">
    <property type="entry name" value="Acetyl-CoA synthetase-like"/>
    <property type="match status" value="1"/>
</dbReference>
<evidence type="ECO:0000313" key="8">
    <source>
        <dbReference type="Proteomes" id="UP000771797"/>
    </source>
</evidence>
<dbReference type="InterPro" id="IPR045851">
    <property type="entry name" value="AMP-bd_C_sf"/>
</dbReference>
<dbReference type="Pfam" id="PF00501">
    <property type="entry name" value="AMP-binding"/>
    <property type="match status" value="1"/>
</dbReference>
<feature type="transmembrane region" description="Helical" evidence="4">
    <location>
        <begin position="125"/>
        <end position="144"/>
    </location>
</feature>
<feature type="domain" description="AMP-dependent synthetase/ligase" evidence="5">
    <location>
        <begin position="72"/>
        <end position="437"/>
    </location>
</feature>
<sequence>MSEWDNKQIAAQGASVADDPASALTLEQAVAHITATDPRFAVTETDIRGQRYPVFANAPAHLREVLQSVESVYGERDVLIYRDERWDYPRLVDEVNRLAGALADLGVQPGERVALAMRNYPEFPLLLLAITAIGAVVVPMNAWWSGEELAFALEDCGARMVFADHDRYQRIEPFAQRLGLTLFAVRDVKGEHNYSDLLAGATRASWPTVPIATDDDFAVLYSSGSTGRPKGVVLTHRGLVSAVYSLIMLRLLPALMDPDAPASTRPPCSLVVTPLFHVTALNSNLIQGLAAGATLNLMYKWDPEEAIRVINAEQVTRFVGVPTQSAELMETARRLKQPLPSLEFIGGGGAKRPAAQVGRLADAFPAASIASGWGMTETNALGIIISGAPYVENPEAAGRLTPPLQEMRIVDEQDRPLPPGEVGELLVRSAANMRCYLNQPEATAAAMRDGWLYTGDMARANEDGLVYIVDRKKDIIIRGGENIACLEVEDALYQHPEVVEACAFSVPDERLGEIVGAMVVLKSGSGVGEAELKACVAEHLAHFKVPERFWWQDGPLARGATDKIDRRAIRAACLARLDPGKPDTGNVADTDKPDTNKNTAASAAQGN</sequence>
<dbReference type="InterPro" id="IPR000873">
    <property type="entry name" value="AMP-dep_synth/lig_dom"/>
</dbReference>
<name>A0ABQ6Y3Y5_9GAMM</name>
<keyword evidence="4" id="KW-0812">Transmembrane</keyword>
<keyword evidence="8" id="KW-1185">Reference proteome</keyword>
<organism evidence="7 8">
    <name type="scientific">Alcanivorax xiamenensis</name>
    <dbReference type="NCBI Taxonomy" id="1177156"/>
    <lineage>
        <taxon>Bacteria</taxon>
        <taxon>Pseudomonadati</taxon>
        <taxon>Pseudomonadota</taxon>
        <taxon>Gammaproteobacteria</taxon>
        <taxon>Oceanospirillales</taxon>
        <taxon>Alcanivoracaceae</taxon>
        <taxon>Alcanivorax</taxon>
    </lineage>
</organism>
<evidence type="ECO:0000313" key="7">
    <source>
        <dbReference type="EMBL" id="KAF0803898.1"/>
    </source>
</evidence>
<evidence type="ECO:0000256" key="3">
    <source>
        <dbReference type="SAM" id="MobiDB-lite"/>
    </source>
</evidence>
<dbReference type="PANTHER" id="PTHR43201:SF5">
    <property type="entry name" value="MEDIUM-CHAIN ACYL-COA LIGASE ACSF2, MITOCHONDRIAL"/>
    <property type="match status" value="1"/>
</dbReference>
<dbReference type="Pfam" id="PF13193">
    <property type="entry name" value="AMP-binding_C"/>
    <property type="match status" value="1"/>
</dbReference>
<dbReference type="EMBL" id="AQPF01000045">
    <property type="protein sequence ID" value="KAF0803898.1"/>
    <property type="molecule type" value="Genomic_DNA"/>
</dbReference>
<comment type="caution">
    <text evidence="7">The sequence shown here is derived from an EMBL/GenBank/DDBJ whole genome shotgun (WGS) entry which is preliminary data.</text>
</comment>
<dbReference type="InterPro" id="IPR042099">
    <property type="entry name" value="ANL_N_sf"/>
</dbReference>
<protein>
    <submittedName>
        <fullName evidence="7">AMP-dependent synthetase/ligase</fullName>
    </submittedName>
</protein>
<keyword evidence="4" id="KW-1133">Transmembrane helix</keyword>